<dbReference type="SUPFAM" id="SSF56235">
    <property type="entry name" value="N-terminal nucleophile aminohydrolases (Ntn hydrolases)"/>
    <property type="match status" value="1"/>
</dbReference>
<dbReference type="InterPro" id="IPR029055">
    <property type="entry name" value="Ntn_hydrolases_N"/>
</dbReference>
<evidence type="ECO:0000313" key="5">
    <source>
        <dbReference type="EMBL" id="JAA83195.1"/>
    </source>
</evidence>
<dbReference type="InterPro" id="IPR051857">
    <property type="entry name" value="Asn_synthetase_domain"/>
</dbReference>
<feature type="domain" description="Glutamine amidotransferase type-2" evidence="4">
    <location>
        <begin position="1"/>
        <end position="98"/>
    </location>
</feature>
<dbReference type="PANTHER" id="PTHR45937">
    <property type="entry name" value="ASPARAGINE SYNTHETASE DOMAIN-CONTAINING PROTEIN 1"/>
    <property type="match status" value="1"/>
</dbReference>
<reference evidence="5" key="1">
    <citation type="journal article" date="2013" name="BMC Genomics">
        <title>Unscrambling butterfly oogenesis.</title>
        <authorList>
            <person name="Carter J.M."/>
            <person name="Baker S.C."/>
            <person name="Pink R."/>
            <person name="Carter D.R."/>
            <person name="Collins A."/>
            <person name="Tomlin J."/>
            <person name="Gibbs M."/>
            <person name="Breuker C.J."/>
        </authorList>
    </citation>
    <scope>NUCLEOTIDE SEQUENCE</scope>
    <source>
        <tissue evidence="5">Ovary</tissue>
    </source>
</reference>
<dbReference type="PANTHER" id="PTHR45937:SF1">
    <property type="entry name" value="ASPARAGINE SYNTHETASE DOMAIN-CONTAINING PROTEIN 1"/>
    <property type="match status" value="1"/>
</dbReference>
<feature type="non-terminal residue" evidence="5">
    <location>
        <position position="98"/>
    </location>
</feature>
<dbReference type="EMBL" id="GAIX01009365">
    <property type="protein sequence ID" value="JAA83195.1"/>
    <property type="molecule type" value="Transcribed_RNA"/>
</dbReference>
<dbReference type="AlphaFoldDB" id="S4P8Q9"/>
<dbReference type="Pfam" id="PF13537">
    <property type="entry name" value="GATase_7"/>
    <property type="match status" value="1"/>
</dbReference>
<reference evidence="5" key="2">
    <citation type="submission" date="2013-05" db="EMBL/GenBank/DDBJ databases">
        <authorList>
            <person name="Carter J.-M."/>
            <person name="Baker S.C."/>
            <person name="Pink R."/>
            <person name="Carter D.R.F."/>
            <person name="Collins A."/>
            <person name="Tomlin J."/>
            <person name="Gibbs M."/>
            <person name="Breuker C.J."/>
        </authorList>
    </citation>
    <scope>NUCLEOTIDE SEQUENCE</scope>
    <source>
        <tissue evidence="5">Ovary</tissue>
    </source>
</reference>
<protein>
    <submittedName>
        <fullName evidence="5">Asparagine synthetase</fullName>
    </submittedName>
</protein>
<evidence type="ECO:0000256" key="1">
    <source>
        <dbReference type="ARBA" id="ARBA00022605"/>
    </source>
</evidence>
<name>S4P8Q9_9NEOP</name>
<keyword evidence="1" id="KW-0028">Amino-acid biosynthesis</keyword>
<dbReference type="Gene3D" id="3.60.20.10">
    <property type="entry name" value="Glutamine Phosphoribosylpyrophosphate, subunit 1, domain 1"/>
    <property type="match status" value="1"/>
</dbReference>
<proteinExistence type="predicted"/>
<evidence type="ECO:0000256" key="3">
    <source>
        <dbReference type="ARBA" id="ARBA00022962"/>
    </source>
</evidence>
<evidence type="ECO:0000256" key="2">
    <source>
        <dbReference type="ARBA" id="ARBA00022888"/>
    </source>
</evidence>
<organism evidence="5">
    <name type="scientific">Pararge aegeria</name>
    <name type="common">speckled wood butterfly</name>
    <dbReference type="NCBI Taxonomy" id="116150"/>
    <lineage>
        <taxon>Eukaryota</taxon>
        <taxon>Metazoa</taxon>
        <taxon>Ecdysozoa</taxon>
        <taxon>Arthropoda</taxon>
        <taxon>Hexapoda</taxon>
        <taxon>Insecta</taxon>
        <taxon>Pterygota</taxon>
        <taxon>Neoptera</taxon>
        <taxon>Endopterygota</taxon>
        <taxon>Lepidoptera</taxon>
        <taxon>Glossata</taxon>
        <taxon>Ditrysia</taxon>
        <taxon>Papilionoidea</taxon>
        <taxon>Nymphalidae</taxon>
        <taxon>Satyrinae</taxon>
        <taxon>Satyrini</taxon>
        <taxon>Parargina</taxon>
        <taxon>Pararge</taxon>
    </lineage>
</organism>
<dbReference type="GO" id="GO:0006529">
    <property type="term" value="P:asparagine biosynthetic process"/>
    <property type="evidence" value="ECO:0007669"/>
    <property type="project" value="UniProtKB-KW"/>
</dbReference>
<keyword evidence="3" id="KW-0315">Glutamine amidotransferase</keyword>
<sequence>MQGLNPTEQPVIKEQGILLFNGDIFDRTWDTKISDTEFIMEKLSKSQTAEQIISEIKMFKGPFSLIYYDKVSHHLFFARDRIGRNSLLFHRSGSSFVI</sequence>
<dbReference type="InterPro" id="IPR017932">
    <property type="entry name" value="GATase_2_dom"/>
</dbReference>
<evidence type="ECO:0000259" key="4">
    <source>
        <dbReference type="PROSITE" id="PS51278"/>
    </source>
</evidence>
<dbReference type="PROSITE" id="PS51278">
    <property type="entry name" value="GATASE_TYPE_2"/>
    <property type="match status" value="1"/>
</dbReference>
<keyword evidence="2" id="KW-0061">Asparagine biosynthesis</keyword>
<accession>S4P8Q9</accession>